<dbReference type="PANTHER" id="PTHR43396">
    <property type="entry name" value="FLAVOHEMOPROTEIN"/>
    <property type="match status" value="1"/>
</dbReference>
<evidence type="ECO:0000256" key="3">
    <source>
        <dbReference type="ARBA" id="ARBA00022723"/>
    </source>
</evidence>
<name>A0ABS6SY96_9RHOB</name>
<keyword evidence="1 5" id="KW-0349">Heme</keyword>
<keyword evidence="4" id="KW-0408">Iron</keyword>
<evidence type="ECO:0000256" key="2">
    <source>
        <dbReference type="ARBA" id="ARBA00022621"/>
    </source>
</evidence>
<accession>A0ABS6SY96</accession>
<gene>
    <name evidence="7" type="ORF">KJP28_03325</name>
</gene>
<keyword evidence="2 5" id="KW-0561">Oxygen transport</keyword>
<reference evidence="7 8" key="1">
    <citation type="submission" date="2021-05" db="EMBL/GenBank/DDBJ databases">
        <title>Culturable bacteria isolated from Daya Bay.</title>
        <authorList>
            <person name="Zheng W."/>
            <person name="Yu S."/>
            <person name="Huang Y."/>
        </authorList>
    </citation>
    <scope>NUCLEOTIDE SEQUENCE [LARGE SCALE GENOMIC DNA]</scope>
    <source>
        <strain evidence="7 8">DP4N28-5</strain>
    </source>
</reference>
<dbReference type="PANTHER" id="PTHR43396:SF3">
    <property type="entry name" value="FLAVOHEMOPROTEIN"/>
    <property type="match status" value="1"/>
</dbReference>
<evidence type="ECO:0000256" key="4">
    <source>
        <dbReference type="ARBA" id="ARBA00023004"/>
    </source>
</evidence>
<dbReference type="Pfam" id="PF00042">
    <property type="entry name" value="Globin"/>
    <property type="match status" value="1"/>
</dbReference>
<evidence type="ECO:0000313" key="8">
    <source>
        <dbReference type="Proteomes" id="UP000756530"/>
    </source>
</evidence>
<sequence>MHDINVNAAVVSTCMEALFPIRHQFADRFYAKLFHQMPQVRELFVHDPRRQNTMLFSVISMVLKGMDAGRNMTVEMAEFGRLHAKAGVREEQFPIFGAVFLDTLIEFLPDMDHPRIAKAWWGVYTDVYEAIIEGMKAERAFQAEDRRVFRANSGRALN</sequence>
<feature type="domain" description="Globin" evidence="6">
    <location>
        <begin position="1"/>
        <end position="136"/>
    </location>
</feature>
<keyword evidence="5" id="KW-0813">Transport</keyword>
<evidence type="ECO:0000259" key="6">
    <source>
        <dbReference type="PROSITE" id="PS01033"/>
    </source>
</evidence>
<evidence type="ECO:0000256" key="1">
    <source>
        <dbReference type="ARBA" id="ARBA00022617"/>
    </source>
</evidence>
<dbReference type="InterPro" id="IPR000971">
    <property type="entry name" value="Globin"/>
</dbReference>
<evidence type="ECO:0000313" key="7">
    <source>
        <dbReference type="EMBL" id="MBV7377944.1"/>
    </source>
</evidence>
<dbReference type="EMBL" id="JAHUZE010000001">
    <property type="protein sequence ID" value="MBV7377944.1"/>
    <property type="molecule type" value="Genomic_DNA"/>
</dbReference>
<dbReference type="Proteomes" id="UP000756530">
    <property type="component" value="Unassembled WGS sequence"/>
</dbReference>
<dbReference type="RefSeq" id="WP_218390805.1">
    <property type="nucleotide sequence ID" value="NZ_JAHUZE010000001.1"/>
</dbReference>
<dbReference type="PROSITE" id="PS01033">
    <property type="entry name" value="GLOBIN"/>
    <property type="match status" value="1"/>
</dbReference>
<keyword evidence="3" id="KW-0479">Metal-binding</keyword>
<evidence type="ECO:0000256" key="5">
    <source>
        <dbReference type="RuleBase" id="RU000356"/>
    </source>
</evidence>
<protein>
    <recommendedName>
        <fullName evidence="6">Globin domain-containing protein</fullName>
    </recommendedName>
</protein>
<keyword evidence="8" id="KW-1185">Reference proteome</keyword>
<comment type="caution">
    <text evidence="7">The sequence shown here is derived from an EMBL/GenBank/DDBJ whole genome shotgun (WGS) entry which is preliminary data.</text>
</comment>
<proteinExistence type="inferred from homology"/>
<organism evidence="7 8">
    <name type="scientific">Maritimibacter dapengensis</name>
    <dbReference type="NCBI Taxonomy" id="2836868"/>
    <lineage>
        <taxon>Bacteria</taxon>
        <taxon>Pseudomonadati</taxon>
        <taxon>Pseudomonadota</taxon>
        <taxon>Alphaproteobacteria</taxon>
        <taxon>Rhodobacterales</taxon>
        <taxon>Roseobacteraceae</taxon>
        <taxon>Maritimibacter</taxon>
    </lineage>
</organism>
<comment type="similarity">
    <text evidence="5">Belongs to the globin family.</text>
</comment>